<organism evidence="3 4">
    <name type="scientific">Paenibacillus eucommiae</name>
    <dbReference type="NCBI Taxonomy" id="1355755"/>
    <lineage>
        <taxon>Bacteria</taxon>
        <taxon>Bacillati</taxon>
        <taxon>Bacillota</taxon>
        <taxon>Bacilli</taxon>
        <taxon>Bacillales</taxon>
        <taxon>Paenibacillaceae</taxon>
        <taxon>Paenibacillus</taxon>
    </lineage>
</organism>
<dbReference type="InterPro" id="IPR050490">
    <property type="entry name" value="Bact_solute-bd_prot1"/>
</dbReference>
<accession>A0ABS4J8B5</accession>
<feature type="region of interest" description="Disordered" evidence="1">
    <location>
        <begin position="31"/>
        <end position="53"/>
    </location>
</feature>
<dbReference type="RefSeq" id="WP_209978161.1">
    <property type="nucleotide sequence ID" value="NZ_JAGGLB010000043.1"/>
</dbReference>
<reference evidence="3 4" key="1">
    <citation type="submission" date="2021-03" db="EMBL/GenBank/DDBJ databases">
        <title>Genomic Encyclopedia of Type Strains, Phase IV (KMG-IV): sequencing the most valuable type-strain genomes for metagenomic binning, comparative biology and taxonomic classification.</title>
        <authorList>
            <person name="Goeker M."/>
        </authorList>
    </citation>
    <scope>NUCLEOTIDE SEQUENCE [LARGE SCALE GENOMIC DNA]</scope>
    <source>
        <strain evidence="3 4">DSM 26048</strain>
    </source>
</reference>
<sequence length="578" mass="65217">MSTKFYSFRTIVAVCLGLLLVLTTACSRSTSSTPAATQETQAGAKPGEEANPKDRPLYTIKVLTNMAINPNIKKSDENEMGKFIKEKFNIVFEYLPYTGDFVEKANLLLATGDYPEMLTLAGTDLIKTYVDAGAAIDLEKYFAVAPNFEKAFATQLPYWRSYSDDNKVHHWEVGVGGETAGTIIMDLPTDVAVRSDALEKQGWPNIVRQDDFIAFLKQAMKDFPEINGQKTVGMTLPLAEPWGLQGIAGIGYEKGEKYTSASGNNAVIWSILDKKFTDYFLNENVRESLAFFNTLYREGLLDPESFTDKYPQTTDKMKAGKALSTWYAVWSGSEANQGFVASGKPEMKYVTSPFQLESQADNNEKRVMAMNSTNSNEAVVITNKAKDPERIMEFINWTLSEEGQVWRQAGIEGKTYTVQDGNKVLLDEYKKNLRNFDWLKQIGLAYEFRFIPSINGKTSNGQHYSLLTPEIMNEVAEPRMNEAIEKMGLTEWYDKLLLVPTDFVNSISLDTKSEEGRLEPKLIDFRNKMSAKLILAKTKEEFNGIYDAAVADYKKMKPEIVIDAYNKQYQEKMKEITK</sequence>
<evidence type="ECO:0000256" key="2">
    <source>
        <dbReference type="SAM" id="SignalP"/>
    </source>
</evidence>
<keyword evidence="4" id="KW-1185">Reference proteome</keyword>
<feature type="signal peptide" evidence="2">
    <location>
        <begin position="1"/>
        <end position="27"/>
    </location>
</feature>
<dbReference type="PROSITE" id="PS51257">
    <property type="entry name" value="PROKAR_LIPOPROTEIN"/>
    <property type="match status" value="1"/>
</dbReference>
<feature type="compositionally biased region" description="Polar residues" evidence="1">
    <location>
        <begin position="31"/>
        <end position="41"/>
    </location>
</feature>
<dbReference type="InterPro" id="IPR006059">
    <property type="entry name" value="SBP"/>
</dbReference>
<name>A0ABS4J8B5_9BACL</name>
<comment type="caution">
    <text evidence="3">The sequence shown here is derived from an EMBL/GenBank/DDBJ whole genome shotgun (WGS) entry which is preliminary data.</text>
</comment>
<protein>
    <submittedName>
        <fullName evidence="3">ABC-type glycerol-3-phosphate transport system substrate-binding protein</fullName>
    </submittedName>
</protein>
<dbReference type="PANTHER" id="PTHR43649:SF12">
    <property type="entry name" value="DIACETYLCHITOBIOSE BINDING PROTEIN DASA"/>
    <property type="match status" value="1"/>
</dbReference>
<gene>
    <name evidence="3" type="ORF">J2Z66_007724</name>
</gene>
<evidence type="ECO:0000256" key="1">
    <source>
        <dbReference type="SAM" id="MobiDB-lite"/>
    </source>
</evidence>
<evidence type="ECO:0000313" key="3">
    <source>
        <dbReference type="EMBL" id="MBP1996080.1"/>
    </source>
</evidence>
<dbReference type="Proteomes" id="UP001519287">
    <property type="component" value="Unassembled WGS sequence"/>
</dbReference>
<proteinExistence type="predicted"/>
<keyword evidence="2" id="KW-0732">Signal</keyword>
<feature type="chain" id="PRO_5047172532" evidence="2">
    <location>
        <begin position="28"/>
        <end position="578"/>
    </location>
</feature>
<dbReference type="SUPFAM" id="SSF53850">
    <property type="entry name" value="Periplasmic binding protein-like II"/>
    <property type="match status" value="1"/>
</dbReference>
<evidence type="ECO:0000313" key="4">
    <source>
        <dbReference type="Proteomes" id="UP001519287"/>
    </source>
</evidence>
<dbReference type="Gene3D" id="3.40.190.10">
    <property type="entry name" value="Periplasmic binding protein-like II"/>
    <property type="match status" value="2"/>
</dbReference>
<dbReference type="Pfam" id="PF01547">
    <property type="entry name" value="SBP_bac_1"/>
    <property type="match status" value="1"/>
</dbReference>
<dbReference type="EMBL" id="JAGGLB010000043">
    <property type="protein sequence ID" value="MBP1996080.1"/>
    <property type="molecule type" value="Genomic_DNA"/>
</dbReference>
<dbReference type="PANTHER" id="PTHR43649">
    <property type="entry name" value="ARABINOSE-BINDING PROTEIN-RELATED"/>
    <property type="match status" value="1"/>
</dbReference>